<organism evidence="2 3">
    <name type="scientific">Araneus ventricosus</name>
    <name type="common">Orbweaver spider</name>
    <name type="synonym">Epeira ventricosa</name>
    <dbReference type="NCBI Taxonomy" id="182803"/>
    <lineage>
        <taxon>Eukaryota</taxon>
        <taxon>Metazoa</taxon>
        <taxon>Ecdysozoa</taxon>
        <taxon>Arthropoda</taxon>
        <taxon>Chelicerata</taxon>
        <taxon>Arachnida</taxon>
        <taxon>Araneae</taxon>
        <taxon>Araneomorphae</taxon>
        <taxon>Entelegynae</taxon>
        <taxon>Araneoidea</taxon>
        <taxon>Araneidae</taxon>
        <taxon>Araneus</taxon>
    </lineage>
</organism>
<reference evidence="2 3" key="1">
    <citation type="journal article" date="2019" name="Sci. Rep.">
        <title>Orb-weaving spider Araneus ventricosus genome elucidates the spidroin gene catalogue.</title>
        <authorList>
            <person name="Kono N."/>
            <person name="Nakamura H."/>
            <person name="Ohtoshi R."/>
            <person name="Moran D.A.P."/>
            <person name="Shinohara A."/>
            <person name="Yoshida Y."/>
            <person name="Fujiwara M."/>
            <person name="Mori M."/>
            <person name="Tomita M."/>
            <person name="Arakawa K."/>
        </authorList>
    </citation>
    <scope>NUCLEOTIDE SEQUENCE [LARGE SCALE GENOMIC DNA]</scope>
</reference>
<evidence type="ECO:0000256" key="1">
    <source>
        <dbReference type="SAM" id="MobiDB-lite"/>
    </source>
</evidence>
<dbReference type="EMBL" id="BGPR01156235">
    <property type="protein sequence ID" value="GBL78217.1"/>
    <property type="molecule type" value="Genomic_DNA"/>
</dbReference>
<protein>
    <submittedName>
        <fullName evidence="2">Uncharacterized protein</fullName>
    </submittedName>
</protein>
<evidence type="ECO:0000313" key="3">
    <source>
        <dbReference type="Proteomes" id="UP000499080"/>
    </source>
</evidence>
<proteinExistence type="predicted"/>
<dbReference type="AlphaFoldDB" id="A0A4Y2AF16"/>
<name>A0A4Y2AF16_ARAVE</name>
<feature type="compositionally biased region" description="Basic residues" evidence="1">
    <location>
        <begin position="103"/>
        <end position="112"/>
    </location>
</feature>
<accession>A0A4Y2AF16</accession>
<keyword evidence="3" id="KW-1185">Reference proteome</keyword>
<comment type="caution">
    <text evidence="2">The sequence shown here is derived from an EMBL/GenBank/DDBJ whole genome shotgun (WGS) entry which is preliminary data.</text>
</comment>
<sequence length="220" mass="23897">TKFKNNISFPEARRIVKAQSPPAGGSYASVVEKSHPAYQTTHCPHCHHIVTMSNPIPSTSKSADTVQMASTSRTQKKIIPLQPISETCETPLGSHTSSEFKIVTKKKPKKSSKTQSANRNKIAPATASKFWAKPPTQASSSTSVTVHHKSDKNKFTSKMANLNSDSNEGTPSDTDSDLSVTSAPEVSTIIRKTGQDLNLKSHKSLNKPNVDFVRRISLSN</sequence>
<dbReference type="Proteomes" id="UP000499080">
    <property type="component" value="Unassembled WGS sequence"/>
</dbReference>
<feature type="region of interest" description="Disordered" evidence="1">
    <location>
        <begin position="84"/>
        <end position="187"/>
    </location>
</feature>
<feature type="compositionally biased region" description="Polar residues" evidence="1">
    <location>
        <begin position="156"/>
        <end position="185"/>
    </location>
</feature>
<evidence type="ECO:0000313" key="2">
    <source>
        <dbReference type="EMBL" id="GBL78217.1"/>
    </source>
</evidence>
<gene>
    <name evidence="2" type="ORF">AVEN_191702_1</name>
</gene>
<feature type="compositionally biased region" description="Polar residues" evidence="1">
    <location>
        <begin position="84"/>
        <end position="99"/>
    </location>
</feature>
<feature type="non-terminal residue" evidence="2">
    <location>
        <position position="1"/>
    </location>
</feature>